<evidence type="ECO:0000313" key="3">
    <source>
        <dbReference type="Proteomes" id="UP001358586"/>
    </source>
</evidence>
<gene>
    <name evidence="2" type="ORF">PVK06_013104</name>
</gene>
<dbReference type="InterPro" id="IPR002156">
    <property type="entry name" value="RNaseH_domain"/>
</dbReference>
<proteinExistence type="predicted"/>
<reference evidence="2 3" key="1">
    <citation type="submission" date="2023-03" db="EMBL/GenBank/DDBJ databases">
        <title>WGS of Gossypium arboreum.</title>
        <authorList>
            <person name="Yu D."/>
        </authorList>
    </citation>
    <scope>NUCLEOTIDE SEQUENCE [LARGE SCALE GENOMIC DNA]</scope>
    <source>
        <tissue evidence="2">Leaf</tissue>
    </source>
</reference>
<evidence type="ECO:0000259" key="1">
    <source>
        <dbReference type="Pfam" id="PF13456"/>
    </source>
</evidence>
<keyword evidence="3" id="KW-1185">Reference proteome</keyword>
<comment type="caution">
    <text evidence="2">The sequence shown here is derived from an EMBL/GenBank/DDBJ whole genome shotgun (WGS) entry which is preliminary data.</text>
</comment>
<sequence length="76" mass="8832">MCSIFDTELWSILDGLTLLLNRNLNRILIKTNSLEVIHALLKDDSTSSRLALVRQIQQIYEVLSIRWSDMSQERSI</sequence>
<evidence type="ECO:0000313" key="2">
    <source>
        <dbReference type="EMBL" id="KAK5837294.1"/>
    </source>
</evidence>
<dbReference type="Proteomes" id="UP001358586">
    <property type="component" value="Chromosome 4"/>
</dbReference>
<protein>
    <recommendedName>
        <fullName evidence="1">RNase H type-1 domain-containing protein</fullName>
    </recommendedName>
</protein>
<dbReference type="Pfam" id="PF13456">
    <property type="entry name" value="RVT_3"/>
    <property type="match status" value="1"/>
</dbReference>
<organism evidence="2 3">
    <name type="scientific">Gossypium arboreum</name>
    <name type="common">Tree cotton</name>
    <name type="synonym">Gossypium nanking</name>
    <dbReference type="NCBI Taxonomy" id="29729"/>
    <lineage>
        <taxon>Eukaryota</taxon>
        <taxon>Viridiplantae</taxon>
        <taxon>Streptophyta</taxon>
        <taxon>Embryophyta</taxon>
        <taxon>Tracheophyta</taxon>
        <taxon>Spermatophyta</taxon>
        <taxon>Magnoliopsida</taxon>
        <taxon>eudicotyledons</taxon>
        <taxon>Gunneridae</taxon>
        <taxon>Pentapetalae</taxon>
        <taxon>rosids</taxon>
        <taxon>malvids</taxon>
        <taxon>Malvales</taxon>
        <taxon>Malvaceae</taxon>
        <taxon>Malvoideae</taxon>
        <taxon>Gossypium</taxon>
    </lineage>
</organism>
<feature type="domain" description="RNase H type-1" evidence="1">
    <location>
        <begin position="4"/>
        <end position="61"/>
    </location>
</feature>
<accession>A0ABR0QD95</accession>
<name>A0ABR0QD95_GOSAR</name>
<dbReference type="EMBL" id="JARKNE010000004">
    <property type="protein sequence ID" value="KAK5837294.1"/>
    <property type="molecule type" value="Genomic_DNA"/>
</dbReference>